<proteinExistence type="inferred from homology"/>
<feature type="region of interest" description="Disordered" evidence="5">
    <location>
        <begin position="890"/>
        <end position="936"/>
    </location>
</feature>
<evidence type="ECO:0000256" key="5">
    <source>
        <dbReference type="SAM" id="MobiDB-lite"/>
    </source>
</evidence>
<keyword evidence="3" id="KW-0479">Metal-binding</keyword>
<feature type="compositionally biased region" description="Basic and acidic residues" evidence="5">
    <location>
        <begin position="219"/>
        <end position="239"/>
    </location>
</feature>
<evidence type="ECO:0000256" key="2">
    <source>
        <dbReference type="ARBA" id="ARBA00012388"/>
    </source>
</evidence>
<feature type="domain" description="PAP-associated" evidence="6">
    <location>
        <begin position="532"/>
        <end position="590"/>
    </location>
</feature>
<evidence type="ECO:0000256" key="4">
    <source>
        <dbReference type="ARBA" id="ARBA00022842"/>
    </source>
</evidence>
<dbReference type="PANTHER" id="PTHR23092:SF15">
    <property type="entry name" value="INACTIVE NON-CANONICAL POLY(A) RNA POLYMERASE PROTEIN TRF4-2-RELATED"/>
    <property type="match status" value="1"/>
</dbReference>
<sequence>MVQQENPTDQKPKRRNFPPKSNKSQAKQTTAKPTGNKRRKQRRRNEDSIATEPSQPTSVTTEQADSDLKATSRAISERNGTEARRTSLPRTAKLRQDPSDKPTRESFSWKRKKGLSPPKQVWEDKENLSSGQAENFRRECKKNRRIAKKLRKREREKIRKVNRANNKKLLPKAVSAEKMMDETMGSIQKQTDFVDNLDFIKLIGSDDENEKLNEQQGSSKKDGNGKFPDDRKRRADNQRGTKRKFGVSQEESEQVRKKRGGIVTPWFDGLRWKGKDVQQMLTAEIGAFVSYIRPTPEEDELRHMVIETIRQAVQIRWPDADVEPFGSFGTKLYLPGGDIDLVLLSSNMMNEKRSKILYKLAQVIRERNIGQDVVVIAHAKVPIIKFRTIFGNFNVDISINQSNGIVAMKKVRELLDDVKYLSREIRSNQSSRSSHNHDKGQRYHEKRPETGSEHVDLEEKEIAIRKIVEDLGAAKCLILVVKSVLKQRGMNEVYSGGLGSYSIICLVVSFLQVHKLVLHPKIQRGDIDPNRNLGVLLLEFFELYGKNYNFHDTGVSVRKGGYYYSKAKRGWQNERKPNLLSIEDPADESNDIAGGTHNILGVRSVFSGAFDLLSATLYYRHSLQSSRTVANHSSSTSRPLLSVPVPFGLDDVEDPESKDPISQSLLGEIMGVTKDLVDNRRKNLKLFYSGTLQRLLNRPAPPSPAELETVKPTRNPVEVTSGTSKRKKSRDRREARQSRNKDGEKPSIGIFDRKDKIDGRYVDLDNPNEPGKSTGLSKSKTQPENIFNTSDSKSEFFNAKSTLSEVKNLKSSKGKNRISEDFSKSKQSDDLQRSLLVYDDFDNIPESTGGSESLFKLNKDEVEEGEIDSKYEVISCQNRSEIKRRRWRDERLNEVEEGELESSGMESQASDRSNEARRVIGWSRHQKKKNRSKKEVEGWVDEYVEAESGFESSSMVAAAIEEELVPSKSSEKDQKNCEVEKGSMMAEKVNPIVIDTSCSAPPVEDVQNLSNADKKHLENQDFDLPGTPPISQ</sequence>
<dbReference type="SUPFAM" id="SSF81631">
    <property type="entry name" value="PAP/OAS1 substrate-binding domain"/>
    <property type="match status" value="1"/>
</dbReference>
<dbReference type="GO" id="GO:0046872">
    <property type="term" value="F:metal ion binding"/>
    <property type="evidence" value="ECO:0007669"/>
    <property type="project" value="UniProtKB-KW"/>
</dbReference>
<evidence type="ECO:0000256" key="3">
    <source>
        <dbReference type="ARBA" id="ARBA00022723"/>
    </source>
</evidence>
<feature type="region of interest" description="Disordered" evidence="5">
    <location>
        <begin position="207"/>
        <end position="254"/>
    </location>
</feature>
<dbReference type="GO" id="GO:0031123">
    <property type="term" value="P:RNA 3'-end processing"/>
    <property type="evidence" value="ECO:0007669"/>
    <property type="project" value="TreeGrafter"/>
</dbReference>
<feature type="compositionally biased region" description="Polar residues" evidence="5">
    <location>
        <begin position="628"/>
        <end position="639"/>
    </location>
</feature>
<dbReference type="GO" id="GO:0010605">
    <property type="term" value="P:negative regulation of macromolecule metabolic process"/>
    <property type="evidence" value="ECO:0007669"/>
    <property type="project" value="UniProtKB-ARBA"/>
</dbReference>
<feature type="compositionally biased region" description="Polar residues" evidence="5">
    <location>
        <begin position="51"/>
        <end position="63"/>
    </location>
</feature>
<evidence type="ECO:0000313" key="8">
    <source>
        <dbReference type="EMBL" id="CAH7670171.1"/>
    </source>
</evidence>
<dbReference type="GO" id="GO:0043634">
    <property type="term" value="P:polyadenylation-dependent ncRNA catabolic process"/>
    <property type="evidence" value="ECO:0007669"/>
    <property type="project" value="TreeGrafter"/>
</dbReference>
<dbReference type="AlphaFoldDB" id="A0AAV0APT2"/>
<feature type="compositionally biased region" description="Basic and acidic residues" evidence="5">
    <location>
        <begin position="969"/>
        <end position="981"/>
    </location>
</feature>
<dbReference type="Proteomes" id="UP001153365">
    <property type="component" value="Unassembled WGS sequence"/>
</dbReference>
<feature type="region of interest" description="Disordered" evidence="5">
    <location>
        <begin position="628"/>
        <end position="661"/>
    </location>
</feature>
<name>A0AAV0APT2_PHAPC</name>
<feature type="compositionally biased region" description="Basic and acidic residues" evidence="5">
    <location>
        <begin position="731"/>
        <end position="763"/>
    </location>
</feature>
<dbReference type="Gene3D" id="3.30.460.10">
    <property type="entry name" value="Beta Polymerase, domain 2"/>
    <property type="match status" value="1"/>
</dbReference>
<dbReference type="EMBL" id="CALTRL010000952">
    <property type="protein sequence ID" value="CAH7670171.1"/>
    <property type="molecule type" value="Genomic_DNA"/>
</dbReference>
<gene>
    <name evidence="8" type="ORF">PPACK8108_LOCUS4884</name>
</gene>
<evidence type="ECO:0000259" key="6">
    <source>
        <dbReference type="Pfam" id="PF03828"/>
    </source>
</evidence>
<comment type="caution">
    <text evidence="8">The sequence shown here is derived from an EMBL/GenBank/DDBJ whole genome shotgun (WGS) entry which is preliminary data.</text>
</comment>
<feature type="compositionally biased region" description="Basic and acidic residues" evidence="5">
    <location>
        <begin position="94"/>
        <end position="108"/>
    </location>
</feature>
<dbReference type="SUPFAM" id="SSF81301">
    <property type="entry name" value="Nucleotidyltransferase"/>
    <property type="match status" value="1"/>
</dbReference>
<keyword evidence="9" id="KW-1185">Reference proteome</keyword>
<dbReference type="GO" id="GO:1990817">
    <property type="term" value="F:poly(A) RNA polymerase activity"/>
    <property type="evidence" value="ECO:0007669"/>
    <property type="project" value="UniProtKB-EC"/>
</dbReference>
<feature type="region of interest" description="Disordered" evidence="5">
    <location>
        <begin position="805"/>
        <end position="830"/>
    </location>
</feature>
<dbReference type="GO" id="GO:0003729">
    <property type="term" value="F:mRNA binding"/>
    <property type="evidence" value="ECO:0007669"/>
    <property type="project" value="TreeGrafter"/>
</dbReference>
<feature type="compositionally biased region" description="Polar residues" evidence="5">
    <location>
        <begin position="19"/>
        <end position="33"/>
    </location>
</feature>
<feature type="compositionally biased region" description="Polar residues" evidence="5">
    <location>
        <begin position="774"/>
        <end position="791"/>
    </location>
</feature>
<dbReference type="FunFam" id="3.30.460.10:FF:000051">
    <property type="entry name" value="DNA2/NAM7 helicase family protein"/>
    <property type="match status" value="1"/>
</dbReference>
<feature type="region of interest" description="Disordered" evidence="5">
    <location>
        <begin position="962"/>
        <end position="983"/>
    </location>
</feature>
<dbReference type="GO" id="GO:0005730">
    <property type="term" value="C:nucleolus"/>
    <property type="evidence" value="ECO:0007669"/>
    <property type="project" value="TreeGrafter"/>
</dbReference>
<dbReference type="CDD" id="cd05402">
    <property type="entry name" value="NT_PAP_TUTase"/>
    <property type="match status" value="1"/>
</dbReference>
<dbReference type="PANTHER" id="PTHR23092">
    <property type="entry name" value="POLY(A) RNA POLYMERASE"/>
    <property type="match status" value="1"/>
</dbReference>
<reference evidence="8" key="1">
    <citation type="submission" date="2022-06" db="EMBL/GenBank/DDBJ databases">
        <authorList>
            <consortium name="SYNGENTA / RWTH Aachen University"/>
        </authorList>
    </citation>
    <scope>NUCLEOTIDE SEQUENCE</scope>
</reference>
<dbReference type="InterPro" id="IPR043519">
    <property type="entry name" value="NT_sf"/>
</dbReference>
<feature type="compositionally biased region" description="Basic and acidic residues" evidence="5">
    <location>
        <begin position="66"/>
        <end position="85"/>
    </location>
</feature>
<keyword evidence="4" id="KW-0460">Magnesium</keyword>
<evidence type="ECO:0000256" key="1">
    <source>
        <dbReference type="ARBA" id="ARBA00008593"/>
    </source>
</evidence>
<comment type="similarity">
    <text evidence="1">Belongs to the DNA polymerase type-B-like family.</text>
</comment>
<protein>
    <recommendedName>
        <fullName evidence="2">polynucleotide adenylyltransferase</fullName>
        <ecNumber evidence="2">2.7.7.19</ecNumber>
    </recommendedName>
</protein>
<accession>A0AAV0APT2</accession>
<feature type="compositionally biased region" description="Basic and acidic residues" evidence="5">
    <location>
        <begin position="435"/>
        <end position="454"/>
    </location>
</feature>
<dbReference type="InterPro" id="IPR054708">
    <property type="entry name" value="MTPAP-like_central"/>
</dbReference>
<dbReference type="EC" id="2.7.7.19" evidence="2"/>
<organism evidence="8 9">
    <name type="scientific">Phakopsora pachyrhizi</name>
    <name type="common">Asian soybean rust disease fungus</name>
    <dbReference type="NCBI Taxonomy" id="170000"/>
    <lineage>
        <taxon>Eukaryota</taxon>
        <taxon>Fungi</taxon>
        <taxon>Dikarya</taxon>
        <taxon>Basidiomycota</taxon>
        <taxon>Pucciniomycotina</taxon>
        <taxon>Pucciniomycetes</taxon>
        <taxon>Pucciniales</taxon>
        <taxon>Phakopsoraceae</taxon>
        <taxon>Phakopsora</taxon>
    </lineage>
</organism>
<feature type="region of interest" description="Disordered" evidence="5">
    <location>
        <begin position="695"/>
        <end position="792"/>
    </location>
</feature>
<evidence type="ECO:0000259" key="7">
    <source>
        <dbReference type="Pfam" id="PF22600"/>
    </source>
</evidence>
<dbReference type="GO" id="GO:0031499">
    <property type="term" value="C:TRAMP complex"/>
    <property type="evidence" value="ECO:0007669"/>
    <property type="project" value="TreeGrafter"/>
</dbReference>
<feature type="domain" description="Poly(A) RNA polymerase mitochondrial-like central palm" evidence="7">
    <location>
        <begin position="281"/>
        <end position="406"/>
    </location>
</feature>
<feature type="compositionally biased region" description="Basic and acidic residues" evidence="5">
    <location>
        <begin position="817"/>
        <end position="830"/>
    </location>
</feature>
<dbReference type="InterPro" id="IPR002058">
    <property type="entry name" value="PAP_assoc"/>
</dbReference>
<feature type="region of interest" description="Disordered" evidence="5">
    <location>
        <begin position="426"/>
        <end position="454"/>
    </location>
</feature>
<dbReference type="Pfam" id="PF22600">
    <property type="entry name" value="MTPAP-like_central"/>
    <property type="match status" value="1"/>
</dbReference>
<evidence type="ECO:0000313" key="9">
    <source>
        <dbReference type="Proteomes" id="UP001153365"/>
    </source>
</evidence>
<dbReference type="InterPro" id="IPR045862">
    <property type="entry name" value="Trf4-like"/>
</dbReference>
<feature type="region of interest" description="Disordered" evidence="5">
    <location>
        <begin position="1"/>
        <end position="147"/>
    </location>
</feature>
<dbReference type="Pfam" id="PF03828">
    <property type="entry name" value="PAP_assoc"/>
    <property type="match status" value="1"/>
</dbReference>
<feature type="region of interest" description="Disordered" evidence="5">
    <location>
        <begin position="999"/>
        <end position="1032"/>
    </location>
</feature>
<dbReference type="Gene3D" id="1.10.1410.10">
    <property type="match status" value="1"/>
</dbReference>